<sequence length="185" mass="20505">MHLKQQGFTLVELIIIVIVLAILAAFAVEKFVSLRNDAEISQARALRAAYQQSVDFSHSRWLTLGGQGSQNDMPGFAGGQLDINLQGYPLGIDKRSPMTAPKNIGRRDKACVELWQTLLDTAETVSLNDDGSDYQAYRHEAPVNPDGITHCSYVLRSLGDDKGREQADHVIIYDSREGTVNFQQN</sequence>
<dbReference type="RefSeq" id="WP_119911058.1">
    <property type="nucleotide sequence ID" value="NZ_QZCH01000015.1"/>
</dbReference>
<keyword evidence="1" id="KW-0472">Membrane</keyword>
<dbReference type="PROSITE" id="PS00409">
    <property type="entry name" value="PROKAR_NTER_METHYL"/>
    <property type="match status" value="1"/>
</dbReference>
<reference evidence="2 3" key="1">
    <citation type="submission" date="2018-09" db="EMBL/GenBank/DDBJ databases">
        <authorList>
            <person name="Wang F."/>
        </authorList>
    </citation>
    <scope>NUCLEOTIDE SEQUENCE [LARGE SCALE GENOMIC DNA]</scope>
    <source>
        <strain evidence="2 3">PLHSC7-2</strain>
    </source>
</reference>
<dbReference type="Proteomes" id="UP000283255">
    <property type="component" value="Unassembled WGS sequence"/>
</dbReference>
<accession>A0A418YDL4</accession>
<gene>
    <name evidence="2" type="ORF">D1Z90_12245</name>
</gene>
<dbReference type="NCBIfam" id="TIGR02532">
    <property type="entry name" value="IV_pilin_GFxxxE"/>
    <property type="match status" value="1"/>
</dbReference>
<evidence type="ECO:0000313" key="2">
    <source>
        <dbReference type="EMBL" id="RJG42632.1"/>
    </source>
</evidence>
<dbReference type="InterPro" id="IPR045584">
    <property type="entry name" value="Pilin-like"/>
</dbReference>
<dbReference type="OrthoDB" id="6197717at2"/>
<organism evidence="2 3">
    <name type="scientific">Motilimonas pumila</name>
    <dbReference type="NCBI Taxonomy" id="2303987"/>
    <lineage>
        <taxon>Bacteria</taxon>
        <taxon>Pseudomonadati</taxon>
        <taxon>Pseudomonadota</taxon>
        <taxon>Gammaproteobacteria</taxon>
        <taxon>Alteromonadales</taxon>
        <taxon>Alteromonadales genera incertae sedis</taxon>
        <taxon>Motilimonas</taxon>
    </lineage>
</organism>
<keyword evidence="1" id="KW-1133">Transmembrane helix</keyword>
<evidence type="ECO:0000256" key="1">
    <source>
        <dbReference type="SAM" id="Phobius"/>
    </source>
</evidence>
<protein>
    <submittedName>
        <fullName evidence="2">Prepilin-type N-terminal cleavage/methylation domain-containing protein</fullName>
    </submittedName>
</protein>
<feature type="transmembrane region" description="Helical" evidence="1">
    <location>
        <begin position="7"/>
        <end position="28"/>
    </location>
</feature>
<proteinExistence type="predicted"/>
<dbReference type="InterPro" id="IPR012902">
    <property type="entry name" value="N_methyl_site"/>
</dbReference>
<keyword evidence="1" id="KW-0812">Transmembrane</keyword>
<dbReference type="AlphaFoldDB" id="A0A418YDL4"/>
<comment type="caution">
    <text evidence="2">The sequence shown here is derived from an EMBL/GenBank/DDBJ whole genome shotgun (WGS) entry which is preliminary data.</text>
</comment>
<name>A0A418YDL4_9GAMM</name>
<dbReference type="Pfam" id="PF07963">
    <property type="entry name" value="N_methyl"/>
    <property type="match status" value="1"/>
</dbReference>
<dbReference type="EMBL" id="QZCH01000015">
    <property type="protein sequence ID" value="RJG42632.1"/>
    <property type="molecule type" value="Genomic_DNA"/>
</dbReference>
<keyword evidence="3" id="KW-1185">Reference proteome</keyword>
<dbReference type="Gene3D" id="3.30.700.10">
    <property type="entry name" value="Glycoprotein, Type 4 Pilin"/>
    <property type="match status" value="1"/>
</dbReference>
<dbReference type="SUPFAM" id="SSF54523">
    <property type="entry name" value="Pili subunits"/>
    <property type="match status" value="1"/>
</dbReference>
<evidence type="ECO:0000313" key="3">
    <source>
        <dbReference type="Proteomes" id="UP000283255"/>
    </source>
</evidence>
<reference evidence="2 3" key="2">
    <citation type="submission" date="2019-01" db="EMBL/GenBank/DDBJ databases">
        <title>Motilimonas pumilus sp. nov., isolated from the gut of sea cucumber (Apostichopus japonicus).</title>
        <authorList>
            <person name="Wang F.-Q."/>
            <person name="Ren L.-H."/>
            <person name="Lin Y.-W."/>
            <person name="Sun G.-H."/>
            <person name="Du Z.-J."/>
            <person name="Zhao J.-X."/>
            <person name="Liu X.-J."/>
            <person name="Liu L.-J."/>
        </authorList>
    </citation>
    <scope>NUCLEOTIDE SEQUENCE [LARGE SCALE GENOMIC DNA]</scope>
    <source>
        <strain evidence="2 3">PLHSC7-2</strain>
    </source>
</reference>